<dbReference type="Proteomes" id="UP000009232">
    <property type="component" value="Chromosome"/>
</dbReference>
<dbReference type="Gene3D" id="3.30.700.10">
    <property type="entry name" value="Glycoprotein, Type 4 Pilin"/>
    <property type="match status" value="1"/>
</dbReference>
<gene>
    <name evidence="2" type="ordered locus">Thicy_1002</name>
</gene>
<feature type="transmembrane region" description="Helical" evidence="1">
    <location>
        <begin position="6"/>
        <end position="30"/>
    </location>
</feature>
<dbReference type="SUPFAM" id="SSF54523">
    <property type="entry name" value="Pili subunits"/>
    <property type="match status" value="1"/>
</dbReference>
<dbReference type="KEGG" id="tcy:Thicy_1002"/>
<keyword evidence="1" id="KW-0812">Transmembrane</keyword>
<organism evidence="2 3">
    <name type="scientific">Thiomicrospira cyclica (strain DSM 14477 / JCM 11371 / ALM1)</name>
    <name type="common">Thioalkalimicrobium cyclicum</name>
    <dbReference type="NCBI Taxonomy" id="717773"/>
    <lineage>
        <taxon>Bacteria</taxon>
        <taxon>Pseudomonadati</taxon>
        <taxon>Pseudomonadota</taxon>
        <taxon>Gammaproteobacteria</taxon>
        <taxon>Thiotrichales</taxon>
        <taxon>Piscirickettsiaceae</taxon>
        <taxon>Thiomicrospira</taxon>
    </lineage>
</organism>
<dbReference type="AlphaFoldDB" id="F6DD33"/>
<reference evidence="2 3" key="1">
    <citation type="submission" date="2011-05" db="EMBL/GenBank/DDBJ databases">
        <title>Complete sequence of Thioalkalimicrobium cyclicum ALM1.</title>
        <authorList>
            <consortium name="US DOE Joint Genome Institute"/>
            <person name="Lucas S."/>
            <person name="Han J."/>
            <person name="Lapidus A."/>
            <person name="Cheng J.-F."/>
            <person name="Goodwin L."/>
            <person name="Pitluck S."/>
            <person name="Peters L."/>
            <person name="Mikhailova N."/>
            <person name="Davenport K."/>
            <person name="Han C."/>
            <person name="Tapia R."/>
            <person name="Land M."/>
            <person name="Hauser L."/>
            <person name="Kyrpides N."/>
            <person name="Ivanova N."/>
            <person name="Pagani I."/>
            <person name="Kappler U."/>
            <person name="Woyke T."/>
        </authorList>
    </citation>
    <scope>NUCLEOTIDE SEQUENCE [LARGE SCALE GENOMIC DNA]</scope>
    <source>
        <strain evidence="3">DSM 14477 / JCM 11371 / ALM1</strain>
    </source>
</reference>
<dbReference type="InterPro" id="IPR045584">
    <property type="entry name" value="Pilin-like"/>
</dbReference>
<proteinExistence type="predicted"/>
<dbReference type="PROSITE" id="PS00409">
    <property type="entry name" value="PROKAR_NTER_METHYL"/>
    <property type="match status" value="1"/>
</dbReference>
<dbReference type="STRING" id="717773.Thicy_1002"/>
<dbReference type="NCBIfam" id="TIGR02532">
    <property type="entry name" value="IV_pilin_GFxxxE"/>
    <property type="match status" value="1"/>
</dbReference>
<dbReference type="OrthoDB" id="5612532at2"/>
<evidence type="ECO:0000256" key="1">
    <source>
        <dbReference type="SAM" id="Phobius"/>
    </source>
</evidence>
<keyword evidence="1" id="KW-1133">Transmembrane helix</keyword>
<dbReference type="Pfam" id="PF07963">
    <property type="entry name" value="N_methyl"/>
    <property type="match status" value="1"/>
</dbReference>
<name>F6DD33_THICA</name>
<evidence type="ECO:0000313" key="3">
    <source>
        <dbReference type="Proteomes" id="UP000009232"/>
    </source>
</evidence>
<keyword evidence="3" id="KW-1185">Reference proteome</keyword>
<evidence type="ECO:0000313" key="2">
    <source>
        <dbReference type="EMBL" id="AEG31769.1"/>
    </source>
</evidence>
<keyword evidence="1" id="KW-0472">Membrane</keyword>
<sequence>MNRQQGFTLIELLVVVAIIAIVLAVGVMSLSGRDHQQQRQQWVQIQSLIQMACDQAAFQQRIYLVAVNDSGLEAYYRQSGEWQKAELHGLTWPDNQLISWVADTNLQAQWQMPAEGWLCWPDGLVTAGELAIKLISDTQSTVEVLRWDEGLRFEIQP</sequence>
<dbReference type="HOGENOM" id="CLU_1677048_0_0_6"/>
<dbReference type="eggNOG" id="COG4969">
    <property type="taxonomic scope" value="Bacteria"/>
</dbReference>
<dbReference type="InterPro" id="IPR012902">
    <property type="entry name" value="N_methyl_site"/>
</dbReference>
<protein>
    <submittedName>
        <fullName evidence="2">General secretion pathway protein H</fullName>
    </submittedName>
</protein>
<dbReference type="RefSeq" id="WP_013835546.1">
    <property type="nucleotide sequence ID" value="NC_015581.1"/>
</dbReference>
<dbReference type="EMBL" id="CP002776">
    <property type="protein sequence ID" value="AEG31769.1"/>
    <property type="molecule type" value="Genomic_DNA"/>
</dbReference>
<accession>F6DD33</accession>